<dbReference type="PRINTS" id="PR00421">
    <property type="entry name" value="THIOREDOXIN"/>
</dbReference>
<dbReference type="OrthoDB" id="46189at2759"/>
<proteinExistence type="predicted"/>
<feature type="domain" description="PITH" evidence="3">
    <location>
        <begin position="109"/>
        <end position="277"/>
    </location>
</feature>
<dbReference type="FunFam" id="3.40.30.10:FF:000245">
    <property type="entry name" value="Thioredoxin"/>
    <property type="match status" value="1"/>
</dbReference>
<dbReference type="InterPro" id="IPR008979">
    <property type="entry name" value="Galactose-bd-like_sf"/>
</dbReference>
<organism evidence="4 5">
    <name type="scientific">Oesophagostomum dentatum</name>
    <name type="common">Nodular worm</name>
    <dbReference type="NCBI Taxonomy" id="61180"/>
    <lineage>
        <taxon>Eukaryota</taxon>
        <taxon>Metazoa</taxon>
        <taxon>Ecdysozoa</taxon>
        <taxon>Nematoda</taxon>
        <taxon>Chromadorea</taxon>
        <taxon>Rhabditida</taxon>
        <taxon>Rhabditina</taxon>
        <taxon>Rhabditomorpha</taxon>
        <taxon>Strongyloidea</taxon>
        <taxon>Strongylidae</taxon>
        <taxon>Oesophagostomum</taxon>
    </lineage>
</organism>
<evidence type="ECO:0000313" key="4">
    <source>
        <dbReference type="EMBL" id="KHJ96017.1"/>
    </source>
</evidence>
<dbReference type="GO" id="GO:0005737">
    <property type="term" value="C:cytoplasm"/>
    <property type="evidence" value="ECO:0007669"/>
    <property type="project" value="UniProtKB-ARBA"/>
</dbReference>
<reference evidence="4 5" key="1">
    <citation type="submission" date="2014-03" db="EMBL/GenBank/DDBJ databases">
        <title>Draft genome of the hookworm Oesophagostomum dentatum.</title>
        <authorList>
            <person name="Mitreva M."/>
        </authorList>
    </citation>
    <scope>NUCLEOTIDE SEQUENCE [LARGE SCALE GENOMIC DNA]</scope>
    <source>
        <strain evidence="4 5">OD-Hann</strain>
    </source>
</reference>
<dbReference type="SUPFAM" id="SSF52833">
    <property type="entry name" value="Thioredoxin-like"/>
    <property type="match status" value="1"/>
</dbReference>
<feature type="domain" description="Thioredoxin" evidence="2">
    <location>
        <begin position="1"/>
        <end position="111"/>
    </location>
</feature>
<dbReference type="InterPro" id="IPR010400">
    <property type="entry name" value="PITH_dom"/>
</dbReference>
<name>A0A0B1TJM0_OESDE</name>
<dbReference type="InterPro" id="IPR017937">
    <property type="entry name" value="Thioredoxin_CS"/>
</dbReference>
<dbReference type="Pfam" id="PF06201">
    <property type="entry name" value="PITH"/>
    <property type="match status" value="1"/>
</dbReference>
<dbReference type="PROSITE" id="PS51352">
    <property type="entry name" value="THIOREDOXIN_2"/>
    <property type="match status" value="1"/>
</dbReference>
<dbReference type="PROSITE" id="PS51532">
    <property type="entry name" value="PITH"/>
    <property type="match status" value="1"/>
</dbReference>
<dbReference type="Pfam" id="PF00085">
    <property type="entry name" value="Thioredoxin"/>
    <property type="match status" value="1"/>
</dbReference>
<dbReference type="SUPFAM" id="SSF49785">
    <property type="entry name" value="Galactose-binding domain-like"/>
    <property type="match status" value="1"/>
</dbReference>
<dbReference type="Gene3D" id="3.40.30.10">
    <property type="entry name" value="Glutaredoxin"/>
    <property type="match status" value="1"/>
</dbReference>
<protein>
    <submittedName>
        <fullName evidence="4">Putative thioredoxin</fullName>
    </submittedName>
</protein>
<evidence type="ECO:0000259" key="2">
    <source>
        <dbReference type="PROSITE" id="PS51352"/>
    </source>
</evidence>
<dbReference type="EMBL" id="KN549786">
    <property type="protein sequence ID" value="KHJ96017.1"/>
    <property type="molecule type" value="Genomic_DNA"/>
</dbReference>
<evidence type="ECO:0000256" key="1">
    <source>
        <dbReference type="ARBA" id="ARBA00023157"/>
    </source>
</evidence>
<keyword evidence="5" id="KW-1185">Reference proteome</keyword>
<dbReference type="PROSITE" id="PS00194">
    <property type="entry name" value="THIOREDOXIN_1"/>
    <property type="match status" value="1"/>
</dbReference>
<dbReference type="InterPro" id="IPR037047">
    <property type="entry name" value="PITH_dom_sf"/>
</dbReference>
<evidence type="ECO:0000313" key="5">
    <source>
        <dbReference type="Proteomes" id="UP000053660"/>
    </source>
</evidence>
<dbReference type="InterPro" id="IPR036249">
    <property type="entry name" value="Thioredoxin-like_sf"/>
</dbReference>
<dbReference type="Gene3D" id="2.60.120.470">
    <property type="entry name" value="PITH domain"/>
    <property type="match status" value="1"/>
</dbReference>
<dbReference type="Proteomes" id="UP000053660">
    <property type="component" value="Unassembled WGS sequence"/>
</dbReference>
<dbReference type="AlphaFoldDB" id="A0A0B1TJM0"/>
<dbReference type="PANTHER" id="PTHR46115">
    <property type="entry name" value="THIOREDOXIN-LIKE PROTEIN 1"/>
    <property type="match status" value="1"/>
</dbReference>
<evidence type="ECO:0000259" key="3">
    <source>
        <dbReference type="PROSITE" id="PS51532"/>
    </source>
</evidence>
<dbReference type="CDD" id="cd02947">
    <property type="entry name" value="TRX_family"/>
    <property type="match status" value="1"/>
</dbReference>
<dbReference type="Pfam" id="PF08700">
    <property type="entry name" value="VPS51_Exo84_N"/>
    <property type="match status" value="1"/>
</dbReference>
<gene>
    <name evidence="4" type="ORF">OESDEN_04033</name>
</gene>
<dbReference type="InterPro" id="IPR013766">
    <property type="entry name" value="Thioredoxin_domain"/>
</dbReference>
<keyword evidence="1" id="KW-1015">Disulfide bond</keyword>
<sequence>MPVRVCEDDSDFQSAMGEAGTRPVIVDFFAEWCGPCKMIAPLFESLSNKYMSMVFLKVDVDKCEETAAHNGVSAMPTFIVFVNGTKVDSLRGANNNGLEAMVQKWADTQPAGDVPGQSDITCLIDKRQMECLNGDDATPLSGFLEGENVLRSDCDEQLIISLPFTQPVKVHSIMMKGVDEKTPKIVRVFSNLPKTLDFDGASSVEAVQVLEFSEKAQSEPELQHLKYVKFQNVNNIQLFVENNLGGGDVTEIEKLRIYGTPLSGVNMSEFKRKARLEVVGITRWLARRVKWVTRTRTMDVERLMKDLTVEQLHHIQANLQTEMEGKKEELREMVGRRYRDVLEASSEVRNIRKLAETLAEAVSNARATQSIVETRPLTREQQASVQRFIALHKLVAMIGEPDGDALSDAFALTLAELLHKELATEPLTPSMHSVVSGLTGRLIRTRRQLLADLEDEVGELSEPDWAANQLTALALLQGTDYEKLLDIYLEGRKARGSFFSNYIGNLTAESSSLLNVVNELKKSLVVVEQLFTQGELFRIIQAAGCPTYRPALIDSLIGDEAFSFGRMLTAEAEKVTRQLRESKTCPLLPQKINTKCSEWIESVCSLAREPVTSICEFYEKASDVIEFLHALSGVLRTDWPRISSYSTVYENLFGDILFKKFTSIVARDLRDLEERLTSQLKSINLAPPPLFEKSSNKFDTLTGVGISPALENCITSFYNGVQNARDACAKYEQVEMDSQPERIREALAAELFAVVERLSNLHPCEGDSNSAGELSRARLCLALLHCDSASFCQAMNRDGERIAKASRLLKSAAEDSLRLVGFSSIS</sequence>
<accession>A0A0B1TJM0</accession>